<evidence type="ECO:0000313" key="2">
    <source>
        <dbReference type="EMBL" id="KOS23319.1"/>
    </source>
</evidence>
<feature type="compositionally biased region" description="Basic and acidic residues" evidence="1">
    <location>
        <begin position="158"/>
        <end position="172"/>
    </location>
</feature>
<accession>A0A0M9VXR4</accession>
<gene>
    <name evidence="2" type="ORF">ESCO_006637</name>
</gene>
<dbReference type="Proteomes" id="UP000053831">
    <property type="component" value="Unassembled WGS sequence"/>
</dbReference>
<protein>
    <submittedName>
        <fullName evidence="2">Uncharacterized protein</fullName>
    </submittedName>
</protein>
<dbReference type="OrthoDB" id="5082440at2759"/>
<proteinExistence type="predicted"/>
<reference evidence="2 3" key="1">
    <citation type="submission" date="2015-07" db="EMBL/GenBank/DDBJ databases">
        <title>The genome of the fungus Escovopsis weberi, a specialized disease agent of ant agriculture.</title>
        <authorList>
            <person name="de Man T.J."/>
            <person name="Stajich J.E."/>
            <person name="Kubicek C.P."/>
            <person name="Chenthamara K."/>
            <person name="Atanasova L."/>
            <person name="Druzhinina I.S."/>
            <person name="Birnbaum S."/>
            <person name="Barribeau S.M."/>
            <person name="Teiling C."/>
            <person name="Suen G."/>
            <person name="Currie C."/>
            <person name="Gerardo N.M."/>
        </authorList>
    </citation>
    <scope>NUCLEOTIDE SEQUENCE [LARGE SCALE GENOMIC DNA]</scope>
</reference>
<organism evidence="2 3">
    <name type="scientific">Escovopsis weberi</name>
    <dbReference type="NCBI Taxonomy" id="150374"/>
    <lineage>
        <taxon>Eukaryota</taxon>
        <taxon>Fungi</taxon>
        <taxon>Dikarya</taxon>
        <taxon>Ascomycota</taxon>
        <taxon>Pezizomycotina</taxon>
        <taxon>Sordariomycetes</taxon>
        <taxon>Hypocreomycetidae</taxon>
        <taxon>Hypocreales</taxon>
        <taxon>Hypocreaceae</taxon>
        <taxon>Escovopsis</taxon>
    </lineage>
</organism>
<keyword evidence="3" id="KW-1185">Reference proteome</keyword>
<dbReference type="EMBL" id="LGSR01000001">
    <property type="protein sequence ID" value="KOS23319.1"/>
    <property type="molecule type" value="Genomic_DNA"/>
</dbReference>
<comment type="caution">
    <text evidence="2">The sequence shown here is derived from an EMBL/GenBank/DDBJ whole genome shotgun (WGS) entry which is preliminary data.</text>
</comment>
<sequence length="195" mass="22137">MQARREAEARAAQLLSAEQQAQLQLMETPVPQAGRAEMAAAPRPPAAAKILGHNECLEWQIRMARHLAFTHQRGPFEIGDFVCNIEGGSGTIKKLAMRCEDENGEKVWVSMTEKDVLKMQTDEREERSGRPIWRRDGAFHGFGESPLSLDPAPTFLPRADRDANRRKENIMPEPRWDYDPFIGCLNSDYEDDDDN</sequence>
<evidence type="ECO:0000256" key="1">
    <source>
        <dbReference type="SAM" id="MobiDB-lite"/>
    </source>
</evidence>
<dbReference type="AlphaFoldDB" id="A0A0M9VXR4"/>
<name>A0A0M9VXR4_ESCWE</name>
<feature type="region of interest" description="Disordered" evidence="1">
    <location>
        <begin position="144"/>
        <end position="172"/>
    </location>
</feature>
<evidence type="ECO:0000313" key="3">
    <source>
        <dbReference type="Proteomes" id="UP000053831"/>
    </source>
</evidence>